<feature type="compositionally biased region" description="Basic and acidic residues" evidence="1">
    <location>
        <begin position="70"/>
        <end position="86"/>
    </location>
</feature>
<evidence type="ECO:0000256" key="1">
    <source>
        <dbReference type="SAM" id="MobiDB-lite"/>
    </source>
</evidence>
<proteinExistence type="predicted"/>
<protein>
    <submittedName>
        <fullName evidence="2">Uncharacterized protein</fullName>
    </submittedName>
</protein>
<accession>A0A238BP31</accession>
<reference evidence="2 3" key="1">
    <citation type="submission" date="2015-12" db="EMBL/GenBank/DDBJ databases">
        <title>Draft genome of the nematode, Onchocerca flexuosa.</title>
        <authorList>
            <person name="Mitreva M."/>
        </authorList>
    </citation>
    <scope>NUCLEOTIDE SEQUENCE [LARGE SCALE GENOMIC DNA]</scope>
    <source>
        <strain evidence="2">Red Deer</strain>
    </source>
</reference>
<keyword evidence="3" id="KW-1185">Reference proteome</keyword>
<evidence type="ECO:0000313" key="2">
    <source>
        <dbReference type="EMBL" id="OZC06328.1"/>
    </source>
</evidence>
<evidence type="ECO:0000313" key="3">
    <source>
        <dbReference type="Proteomes" id="UP000242913"/>
    </source>
</evidence>
<organism evidence="2 3">
    <name type="scientific">Onchocerca flexuosa</name>
    <dbReference type="NCBI Taxonomy" id="387005"/>
    <lineage>
        <taxon>Eukaryota</taxon>
        <taxon>Metazoa</taxon>
        <taxon>Ecdysozoa</taxon>
        <taxon>Nematoda</taxon>
        <taxon>Chromadorea</taxon>
        <taxon>Rhabditida</taxon>
        <taxon>Spirurina</taxon>
        <taxon>Spiruromorpha</taxon>
        <taxon>Filarioidea</taxon>
        <taxon>Onchocercidae</taxon>
        <taxon>Onchocerca</taxon>
    </lineage>
</organism>
<feature type="region of interest" description="Disordered" evidence="1">
    <location>
        <begin position="70"/>
        <end position="98"/>
    </location>
</feature>
<name>A0A238BP31_9BILA</name>
<sequence length="98" mass="11317">MRKAGELKGSKTVTTNAKNDHSQQHKKFLWQLNSKSGALQLSVRLAKLNEVAEKEEDYLALKHDISAEENAEHLSEFELSENKENEREDEEDNMFQKT</sequence>
<feature type="region of interest" description="Disordered" evidence="1">
    <location>
        <begin position="1"/>
        <end position="25"/>
    </location>
</feature>
<dbReference type="Proteomes" id="UP000242913">
    <property type="component" value="Unassembled WGS sequence"/>
</dbReference>
<dbReference type="EMBL" id="KZ270139">
    <property type="protein sequence ID" value="OZC06328.1"/>
    <property type="molecule type" value="Genomic_DNA"/>
</dbReference>
<feature type="compositionally biased region" description="Acidic residues" evidence="1">
    <location>
        <begin position="87"/>
        <end position="98"/>
    </location>
</feature>
<dbReference type="AlphaFoldDB" id="A0A238BP31"/>
<gene>
    <name evidence="2" type="ORF">X798_06689</name>
</gene>